<evidence type="ECO:0000256" key="2">
    <source>
        <dbReference type="ARBA" id="ARBA00022475"/>
    </source>
</evidence>
<proteinExistence type="predicted"/>
<dbReference type="GO" id="GO:0036376">
    <property type="term" value="P:sodium ion export across plasma membrane"/>
    <property type="evidence" value="ECO:0007669"/>
    <property type="project" value="InterPro"/>
</dbReference>
<gene>
    <name evidence="8" type="ORF">C882_2533</name>
</gene>
<keyword evidence="3 7" id="KW-0812">Transmembrane</keyword>
<dbReference type="Proteomes" id="UP000009881">
    <property type="component" value="Unassembled WGS sequence"/>
</dbReference>
<feature type="region of interest" description="Disordered" evidence="6">
    <location>
        <begin position="118"/>
        <end position="158"/>
    </location>
</feature>
<evidence type="ECO:0000313" key="9">
    <source>
        <dbReference type="Proteomes" id="UP000009881"/>
    </source>
</evidence>
<name>K9H5R9_9PROT</name>
<feature type="transmembrane region" description="Helical" evidence="7">
    <location>
        <begin position="12"/>
        <end position="35"/>
    </location>
</feature>
<keyword evidence="4 7" id="KW-1133">Transmembrane helix</keyword>
<keyword evidence="2" id="KW-1003">Cell membrane</keyword>
<evidence type="ECO:0000256" key="5">
    <source>
        <dbReference type="ARBA" id="ARBA00023136"/>
    </source>
</evidence>
<dbReference type="GO" id="GO:0005886">
    <property type="term" value="C:plasma membrane"/>
    <property type="evidence" value="ECO:0007669"/>
    <property type="project" value="UniProtKB-SubCell"/>
</dbReference>
<dbReference type="Pfam" id="PF04277">
    <property type="entry name" value="OAD_gamma"/>
    <property type="match status" value="1"/>
</dbReference>
<evidence type="ECO:0000256" key="4">
    <source>
        <dbReference type="ARBA" id="ARBA00022989"/>
    </source>
</evidence>
<dbReference type="STRING" id="1238182.C882_2533"/>
<evidence type="ECO:0000256" key="1">
    <source>
        <dbReference type="ARBA" id="ARBA00004236"/>
    </source>
</evidence>
<comment type="subcellular location">
    <subcellularLocation>
        <location evidence="1">Cell membrane</location>
    </subcellularLocation>
</comment>
<protein>
    <recommendedName>
        <fullName evidence="10">Oxaloacetate decarboxylase, gamma chain</fullName>
    </recommendedName>
</protein>
<dbReference type="RefSeq" id="WP_009538942.1">
    <property type="nucleotide sequence ID" value="NZ_ANHY01000003.1"/>
</dbReference>
<evidence type="ECO:0000256" key="6">
    <source>
        <dbReference type="SAM" id="MobiDB-lite"/>
    </source>
</evidence>
<dbReference type="eggNOG" id="ENOG5033FP7">
    <property type="taxonomic scope" value="Bacteria"/>
</dbReference>
<evidence type="ECO:0000256" key="3">
    <source>
        <dbReference type="ARBA" id="ARBA00022692"/>
    </source>
</evidence>
<feature type="compositionally biased region" description="Polar residues" evidence="6">
    <location>
        <begin position="146"/>
        <end position="158"/>
    </location>
</feature>
<feature type="region of interest" description="Disordered" evidence="6">
    <location>
        <begin position="47"/>
        <end position="72"/>
    </location>
</feature>
<keyword evidence="5 7" id="KW-0472">Membrane</keyword>
<dbReference type="GO" id="GO:0015081">
    <property type="term" value="F:sodium ion transmembrane transporter activity"/>
    <property type="evidence" value="ECO:0007669"/>
    <property type="project" value="InterPro"/>
</dbReference>
<accession>K9H5R9</accession>
<dbReference type="OrthoDB" id="1356557at28211"/>
<reference evidence="8 9" key="1">
    <citation type="journal article" date="2013" name="Genome Announc.">
        <title>Draft Genome Sequence of an Alphaproteobacterium, Caenispirillum salinarum AK4(T), Isolated from a Solar Saltern.</title>
        <authorList>
            <person name="Khatri I."/>
            <person name="Singh A."/>
            <person name="Korpole S."/>
            <person name="Pinnaka A.K."/>
            <person name="Subramanian S."/>
        </authorList>
    </citation>
    <scope>NUCLEOTIDE SEQUENCE [LARGE SCALE GENOMIC DNA]</scope>
    <source>
        <strain evidence="8 9">AK4</strain>
    </source>
</reference>
<dbReference type="EMBL" id="ANHY01000003">
    <property type="protein sequence ID" value="EKV32454.1"/>
    <property type="molecule type" value="Genomic_DNA"/>
</dbReference>
<keyword evidence="9" id="KW-1185">Reference proteome</keyword>
<dbReference type="AlphaFoldDB" id="K9H5R9"/>
<evidence type="ECO:0000313" key="8">
    <source>
        <dbReference type="EMBL" id="EKV32454.1"/>
    </source>
</evidence>
<organism evidence="8 9">
    <name type="scientific">Caenispirillum salinarum AK4</name>
    <dbReference type="NCBI Taxonomy" id="1238182"/>
    <lineage>
        <taxon>Bacteria</taxon>
        <taxon>Pseudomonadati</taxon>
        <taxon>Pseudomonadota</taxon>
        <taxon>Alphaproteobacteria</taxon>
        <taxon>Rhodospirillales</taxon>
        <taxon>Novispirillaceae</taxon>
        <taxon>Caenispirillum</taxon>
    </lineage>
</organism>
<evidence type="ECO:0008006" key="10">
    <source>
        <dbReference type="Google" id="ProtNLM"/>
    </source>
</evidence>
<evidence type="ECO:0000256" key="7">
    <source>
        <dbReference type="SAM" id="Phobius"/>
    </source>
</evidence>
<sequence length="158" mass="16510">MIWEELELVGLGFGVVVMVLVALWGTTAAVGRVFISRARAEAAAREHAAQAAQVPQTRPAGAPADSAAAAPGGIPPHHLAAIGAAVAAVMPGRYRLVRVTIPPHSMPAWVNEGRFEHMSSHGGRANAGWTQAGPPHVDHPIHESNPLPSADSQQKRTP</sequence>
<feature type="compositionally biased region" description="Low complexity" evidence="6">
    <location>
        <begin position="49"/>
        <end position="72"/>
    </location>
</feature>
<comment type="caution">
    <text evidence="8">The sequence shown here is derived from an EMBL/GenBank/DDBJ whole genome shotgun (WGS) entry which is preliminary data.</text>
</comment>
<dbReference type="InterPro" id="IPR005899">
    <property type="entry name" value="Na_pump_deCOase"/>
</dbReference>